<evidence type="ECO:0000313" key="6">
    <source>
        <dbReference type="EMBL" id="SPR00476.1"/>
    </source>
</evidence>
<evidence type="ECO:0008006" key="9">
    <source>
        <dbReference type="Google" id="ProtNLM"/>
    </source>
</evidence>
<dbReference type="InterPro" id="IPR001895">
    <property type="entry name" value="RASGEF_cat_dom"/>
</dbReference>
<dbReference type="InterPro" id="IPR008937">
    <property type="entry name" value="Ras-like_GEF"/>
</dbReference>
<dbReference type="InterPro" id="IPR000651">
    <property type="entry name" value="Ras-like_Gua-exchang_fac_N"/>
</dbReference>
<protein>
    <recommendedName>
        <fullName evidence="9">Ras-GEF domain-containing protein</fullName>
    </recommendedName>
</protein>
<dbReference type="Pfam" id="PF00618">
    <property type="entry name" value="RasGEF_N"/>
    <property type="match status" value="1"/>
</dbReference>
<dbReference type="AlphaFoldDB" id="A0A0G4IKC2"/>
<reference evidence="6 8" key="2">
    <citation type="submission" date="2018-03" db="EMBL/GenBank/DDBJ databases">
        <authorList>
            <person name="Fogelqvist J."/>
        </authorList>
    </citation>
    <scope>NUCLEOTIDE SEQUENCE [LARGE SCALE GENOMIC DNA]</scope>
</reference>
<dbReference type="GO" id="GO:0005085">
    <property type="term" value="F:guanyl-nucleotide exchange factor activity"/>
    <property type="evidence" value="ECO:0007669"/>
    <property type="project" value="UniProtKB-KW"/>
</dbReference>
<dbReference type="Pfam" id="PF00617">
    <property type="entry name" value="RasGEF"/>
    <property type="match status" value="1"/>
</dbReference>
<dbReference type="GO" id="GO:0005886">
    <property type="term" value="C:plasma membrane"/>
    <property type="evidence" value="ECO:0007669"/>
    <property type="project" value="TreeGrafter"/>
</dbReference>
<dbReference type="Proteomes" id="UP000039324">
    <property type="component" value="Unassembled WGS sequence"/>
</dbReference>
<dbReference type="PROSITE" id="PS50212">
    <property type="entry name" value="RASGEF_NTER"/>
    <property type="match status" value="1"/>
</dbReference>
<dbReference type="PANTHER" id="PTHR23113:SF368">
    <property type="entry name" value="CELL DIVISION CONTROL PROTEIN 25"/>
    <property type="match status" value="1"/>
</dbReference>
<dbReference type="CDD" id="cd00155">
    <property type="entry name" value="RasGEF"/>
    <property type="match status" value="1"/>
</dbReference>
<dbReference type="InterPro" id="IPR023578">
    <property type="entry name" value="Ras_GEF_dom_sf"/>
</dbReference>
<keyword evidence="7" id="KW-1185">Reference proteome</keyword>
<dbReference type="CDD" id="cd06224">
    <property type="entry name" value="REM"/>
    <property type="match status" value="1"/>
</dbReference>
<feature type="domain" description="Ras-GEF" evidence="3">
    <location>
        <begin position="386"/>
        <end position="611"/>
    </location>
</feature>
<dbReference type="GO" id="GO:0007265">
    <property type="term" value="P:Ras protein signal transduction"/>
    <property type="evidence" value="ECO:0007669"/>
    <property type="project" value="TreeGrafter"/>
</dbReference>
<evidence type="ECO:0000313" key="7">
    <source>
        <dbReference type="Proteomes" id="UP000039324"/>
    </source>
</evidence>
<dbReference type="SUPFAM" id="SSF48366">
    <property type="entry name" value="Ras GEF"/>
    <property type="match status" value="1"/>
</dbReference>
<evidence type="ECO:0000259" key="3">
    <source>
        <dbReference type="PROSITE" id="PS50009"/>
    </source>
</evidence>
<keyword evidence="6" id="KW-0496">Mitochondrion</keyword>
<feature type="domain" description="N-terminal Ras-GEF" evidence="4">
    <location>
        <begin position="216"/>
        <end position="349"/>
    </location>
</feature>
<proteinExistence type="predicted"/>
<dbReference type="PROSITE" id="PS50009">
    <property type="entry name" value="RASGEF_CAT"/>
    <property type="match status" value="1"/>
</dbReference>
<dbReference type="Gene3D" id="1.20.870.10">
    <property type="entry name" value="Son of sevenless (SoS) protein Chain: S domain 1"/>
    <property type="match status" value="1"/>
</dbReference>
<keyword evidence="1 2" id="KW-0344">Guanine-nucleotide releasing factor</keyword>
<organism evidence="5 7">
    <name type="scientific">Plasmodiophora brassicae</name>
    <name type="common">Clubroot disease agent</name>
    <dbReference type="NCBI Taxonomy" id="37360"/>
    <lineage>
        <taxon>Eukaryota</taxon>
        <taxon>Sar</taxon>
        <taxon>Rhizaria</taxon>
        <taxon>Endomyxa</taxon>
        <taxon>Phytomyxea</taxon>
        <taxon>Plasmodiophorida</taxon>
        <taxon>Plasmodiophoridae</taxon>
        <taxon>Plasmodiophora</taxon>
    </lineage>
</organism>
<evidence type="ECO:0000259" key="4">
    <source>
        <dbReference type="PROSITE" id="PS50212"/>
    </source>
</evidence>
<dbReference type="EMBL" id="CDSF01000024">
    <property type="protein sequence ID" value="CEO95609.1"/>
    <property type="molecule type" value="Genomic_DNA"/>
</dbReference>
<dbReference type="OrthoDB" id="546434at2759"/>
<dbReference type="Gene3D" id="1.10.840.10">
    <property type="entry name" value="Ras guanine-nucleotide exchange factors catalytic domain"/>
    <property type="match status" value="1"/>
</dbReference>
<geneLocation type="mitochondrion" evidence="6"/>
<sequence>MDDSEMVQGLRALTELSLNLNRLELANETLQRQLYQRYQTEGPSPVVEAALLLARANANLRVQLAKDYENRRMHLIRATKSTNDVGLTTRLENAFQMDWFSSLSTGPRDLDGIAPDVLNGQSIDEKVASWGFEKSQANDIIEALHASLPVPIPQAEVRYTTCSKRDAVAVSQDGWSSNGTGASSASFDYGFPAGNNEPYVFDHDADSSITVVPGGANDQIKCGTLHKLIERLTDDRLQDLNLRFVFLLTYHSFTTAHDLLQALVQRYFTPAPPNATPGEIQYFQRNRQKGIRLKVFSVLKKWVEDHFCDFEQDEGLRRELCDLLQTRLADAPWSRKLSSTILTVMQKQAQGVSRHMLLAFDHLAPPPEIRASTSVEEIEANFADVSALEIARQLCLADFDLFRQIQPRECLNQAWSKADRDTRAPNIMRMIRRFNLVSQWTQYMIVQPNCNGIARLRQMIRIGEHCLALNDFSSACAIFAGLEASPIYRLKKLWEQLPSKFQKYFETMEAVFRSDTKSKMRFRTVLQEAIPPCIPHLGLFLSDLTFIEDGNPNELNGMINFQKRRMLSERIMWIKQYQQAGYQLARVQALQDYFDKNLVTRSEEELWALSKAVQP</sequence>
<dbReference type="Proteomes" id="UP000290189">
    <property type="component" value="Unassembled WGS sequence"/>
</dbReference>
<evidence type="ECO:0000256" key="2">
    <source>
        <dbReference type="PROSITE-ProRule" id="PRU00168"/>
    </source>
</evidence>
<dbReference type="SMART" id="SM00229">
    <property type="entry name" value="RasGEFN"/>
    <property type="match status" value="1"/>
</dbReference>
<dbReference type="InterPro" id="IPR036964">
    <property type="entry name" value="RASGEF_cat_dom_sf"/>
</dbReference>
<dbReference type="SMART" id="SM00147">
    <property type="entry name" value="RasGEF"/>
    <property type="match status" value="1"/>
</dbReference>
<dbReference type="EMBL" id="OVEO01000014">
    <property type="protein sequence ID" value="SPR00476.1"/>
    <property type="molecule type" value="Genomic_DNA"/>
</dbReference>
<evidence type="ECO:0000313" key="8">
    <source>
        <dbReference type="Proteomes" id="UP000290189"/>
    </source>
</evidence>
<name>A0A0G4IKC2_PLABS</name>
<dbReference type="PANTHER" id="PTHR23113">
    <property type="entry name" value="GUANINE NUCLEOTIDE EXCHANGE FACTOR"/>
    <property type="match status" value="1"/>
</dbReference>
<reference evidence="5 7" key="1">
    <citation type="submission" date="2015-02" db="EMBL/GenBank/DDBJ databases">
        <authorList>
            <person name="Chooi Y.-H."/>
        </authorList>
    </citation>
    <scope>NUCLEOTIDE SEQUENCE [LARGE SCALE GENOMIC DNA]</scope>
    <source>
        <strain evidence="5">E3</strain>
    </source>
</reference>
<dbReference type="STRING" id="37360.A0A0G4IKC2"/>
<evidence type="ECO:0000313" key="5">
    <source>
        <dbReference type="EMBL" id="CEO95609.1"/>
    </source>
</evidence>
<gene>
    <name evidence="5" type="ORF">PBRA_004335</name>
    <name evidence="6" type="ORF">PLBR_LOCUS7691</name>
</gene>
<accession>A0A0G4IKC2</accession>
<dbReference type="OMA" id="YRQFATP"/>
<evidence type="ECO:0000256" key="1">
    <source>
        <dbReference type="ARBA" id="ARBA00022658"/>
    </source>
</evidence>